<evidence type="ECO:0000313" key="1">
    <source>
        <dbReference type="EMBL" id="RTY97216.1"/>
    </source>
</evidence>
<gene>
    <name evidence="1" type="ORF">EKL98_16080</name>
</gene>
<protein>
    <submittedName>
        <fullName evidence="1">DUF4270 domain-containing protein</fullName>
    </submittedName>
</protein>
<keyword evidence="2" id="KW-1185">Reference proteome</keyword>
<feature type="non-terminal residue" evidence="1">
    <location>
        <position position="1"/>
    </location>
</feature>
<name>A0A3S0M6L4_9FLAO</name>
<dbReference type="Pfam" id="PF14092">
    <property type="entry name" value="DUF4270"/>
    <property type="match status" value="1"/>
</dbReference>
<sequence>KDAAEKETISYSAPGMRLKLNVAFFQNKIFNAPTGTLSVQNVFDKYFRGLYFKVEQSGADKGSLAVINFKKGTITIKYKEDSSTTPVTRVEKTLILNMSGATASLLEQSNPNTDYTSITGNPNRDLGDQKLYLKGGEGSLAVLELFEKKDLIGYDANGNLTGPNNVSDELDKMRKEGWLINDANLIFHIDAKTMKDSYEPDRIYLYDYTNNTTILDYYLGASTANKNTSKYLFGGYLTKNGTLKRGVSYKMNITNHIRNLVKNSEAKNVKLGVVVTEDMNFAEFKMLKTGNAFISKAPKASVMNPLGTILYGSNFPDTDANYSKRLQLEIYYTKPK</sequence>
<reference evidence="1 2" key="1">
    <citation type="submission" date="2018-12" db="EMBL/GenBank/DDBJ databases">
        <title>Flavobacterium sp. nov., isolated from glacier ice.</title>
        <authorList>
            <person name="Liu Q."/>
            <person name="Xin Y.-H."/>
        </authorList>
    </citation>
    <scope>NUCLEOTIDE SEQUENCE [LARGE SCALE GENOMIC DNA]</scope>
    <source>
        <strain evidence="1 2">RB1N8</strain>
    </source>
</reference>
<proteinExistence type="predicted"/>
<organism evidence="1 2">
    <name type="scientific">Flavobacterium bomense</name>
    <dbReference type="NCBI Taxonomy" id="2497483"/>
    <lineage>
        <taxon>Bacteria</taxon>
        <taxon>Pseudomonadati</taxon>
        <taxon>Bacteroidota</taxon>
        <taxon>Flavobacteriia</taxon>
        <taxon>Flavobacteriales</taxon>
        <taxon>Flavobacteriaceae</taxon>
        <taxon>Flavobacterium</taxon>
    </lineage>
</organism>
<dbReference type="InterPro" id="IPR025366">
    <property type="entry name" value="DUF4270"/>
</dbReference>
<dbReference type="RefSeq" id="WP_148104446.1">
    <property type="nucleotide sequence ID" value="NZ_RYDJ01000125.1"/>
</dbReference>
<accession>A0A3S0M6L4</accession>
<evidence type="ECO:0000313" key="2">
    <source>
        <dbReference type="Proteomes" id="UP000280825"/>
    </source>
</evidence>
<comment type="caution">
    <text evidence="1">The sequence shown here is derived from an EMBL/GenBank/DDBJ whole genome shotgun (WGS) entry which is preliminary data.</text>
</comment>
<dbReference type="AlphaFoldDB" id="A0A3S0M6L4"/>
<dbReference type="EMBL" id="RYDJ01000125">
    <property type="protein sequence ID" value="RTY97216.1"/>
    <property type="molecule type" value="Genomic_DNA"/>
</dbReference>
<dbReference type="Proteomes" id="UP000280825">
    <property type="component" value="Unassembled WGS sequence"/>
</dbReference>